<keyword evidence="2" id="KW-0479">Metal-binding</keyword>
<feature type="signal peptide" evidence="6">
    <location>
        <begin position="1"/>
        <end position="27"/>
    </location>
</feature>
<feature type="domain" description="Sulfatase N-terminal" evidence="7">
    <location>
        <begin position="45"/>
        <end position="451"/>
    </location>
</feature>
<reference evidence="8 9" key="1">
    <citation type="submission" date="2019-11" db="EMBL/GenBank/DDBJ databases">
        <title>Novel species isolated from a subtropical stream in China.</title>
        <authorList>
            <person name="Lu H."/>
        </authorList>
    </citation>
    <scope>NUCLEOTIDE SEQUENCE [LARGE SCALE GENOMIC DNA]</scope>
    <source>
        <strain evidence="8 9">FT80W</strain>
    </source>
</reference>
<dbReference type="PANTHER" id="PTHR42693">
    <property type="entry name" value="ARYLSULFATASE FAMILY MEMBER"/>
    <property type="match status" value="1"/>
</dbReference>
<dbReference type="InterPro" id="IPR017850">
    <property type="entry name" value="Alkaline_phosphatase_core_sf"/>
</dbReference>
<evidence type="ECO:0000256" key="5">
    <source>
        <dbReference type="PIRSR" id="PIRSR600917-52"/>
    </source>
</evidence>
<keyword evidence="9" id="KW-1185">Reference proteome</keyword>
<dbReference type="AlphaFoldDB" id="A0A6I2L2Y2"/>
<keyword evidence="8" id="KW-0808">Transferase</keyword>
<evidence type="ECO:0000259" key="7">
    <source>
        <dbReference type="Pfam" id="PF00884"/>
    </source>
</evidence>
<dbReference type="PANTHER" id="PTHR42693:SF43">
    <property type="entry name" value="BLL2667 PROTEIN"/>
    <property type="match status" value="1"/>
</dbReference>
<dbReference type="Gene3D" id="3.30.1120.10">
    <property type="match status" value="1"/>
</dbReference>
<proteinExistence type="inferred from homology"/>
<dbReference type="InterPro" id="IPR024607">
    <property type="entry name" value="Sulfatase_CS"/>
</dbReference>
<keyword evidence="3 8" id="KW-0378">Hydrolase</keyword>
<dbReference type="PROSITE" id="PS00149">
    <property type="entry name" value="SULFATASE_2"/>
    <property type="match status" value="1"/>
</dbReference>
<sequence>MEHVTQRSLLTAGALSAVLAPAVDAMAAQAGTAQPAQAKTGQGAPNVIWILLDDVGFGASSVFGGLVETPNLEALAAQGLRYTNFHTTAISSPTRAALLTGRNHHSVGLGLFPETAVDLPGYNAQIPANKATVAEILKNNGYSTYAVGKWHLTPAWEASPTGPYTHWPTGKGFEQYYGFLFGETDQWHPQLVDGTRALDDDPKGRHLNELLTDRAIQYIDQQNKKPFFLYYAPGATHAPHQVAKEWSAHYKGRFDAGWDSYREQVFANQKKLGLIPQNTALPPRNPNVKAWASLSADEKRLYTRYFETYAGFLSYTDAEIGRLIAYLKQSGQFDNTIIAVVIGDNGASKEGSEFGSTVGLGAVLYPNGDIARQLKDIDKIGTEYASANYPLGWAQATNAPFKQWKQDANSEGGTRNPLILSWPKGIQDKGGTRTQYGHVIDLLPTTLELAHLQAPAQIDGVKQDSIEGTSLAYSVTDAKAPSRHTTQYYEINGTRAIYHDGWKAGTLHKPGTAFDKDVWELYNVAVDPTETNDLAAKNPDKLKELKALFDSEGKKYNVFPLKDNLYQQFALDRSAYKDQEVVELNPGVGHIAGVAAPRLYSKYYRLTVDLDIGANSEGVLVANGGRFGGSSIFLQGGKLYYAQTNGVESALISSDVPLKSGKSKLTVEFSPNLWSGADITLYQDGNRIGKGKVPVRYGIAYFPYDEGFDIGRDQQTPVSELYKSPYAYNGKLEHVTIDYKAPLGSRVVGSVNQKVINTLISLKK</sequence>
<evidence type="ECO:0000313" key="9">
    <source>
        <dbReference type="Proteomes" id="UP000433309"/>
    </source>
</evidence>
<comment type="PTM">
    <text evidence="5">The conversion to 3-oxoalanine (also known as C-formylglycine, FGly), of a serine or cysteine residue in prokaryotes and of a cysteine residue in eukaryotes, is critical for catalytic activity.</text>
</comment>
<comment type="similarity">
    <text evidence="1">Belongs to the sulfatase family.</text>
</comment>
<dbReference type="InterPro" id="IPR050738">
    <property type="entry name" value="Sulfatase"/>
</dbReference>
<keyword evidence="6" id="KW-0732">Signal</keyword>
<feature type="modified residue" description="3-oxoalanine (Ser)" evidence="5">
    <location>
        <position position="91"/>
    </location>
</feature>
<evidence type="ECO:0000256" key="1">
    <source>
        <dbReference type="ARBA" id="ARBA00008779"/>
    </source>
</evidence>
<dbReference type="RefSeq" id="WP_154379858.1">
    <property type="nucleotide sequence ID" value="NZ_WKJK01000011.1"/>
</dbReference>
<dbReference type="Pfam" id="PF00884">
    <property type="entry name" value="Sulfatase"/>
    <property type="match status" value="1"/>
</dbReference>
<dbReference type="InterPro" id="IPR000917">
    <property type="entry name" value="Sulfatase_N"/>
</dbReference>
<dbReference type="GO" id="GO:0016740">
    <property type="term" value="F:transferase activity"/>
    <property type="evidence" value="ECO:0007669"/>
    <property type="project" value="UniProtKB-KW"/>
</dbReference>
<accession>A0A6I2L2Y2</accession>
<dbReference type="Proteomes" id="UP000433309">
    <property type="component" value="Unassembled WGS sequence"/>
</dbReference>
<feature type="chain" id="PRO_5026293295" evidence="6">
    <location>
        <begin position="28"/>
        <end position="764"/>
    </location>
</feature>
<comment type="caution">
    <text evidence="8">The sequence shown here is derived from an EMBL/GenBank/DDBJ whole genome shotgun (WGS) entry which is preliminary data.</text>
</comment>
<dbReference type="GO" id="GO:0016787">
    <property type="term" value="F:hydrolase activity"/>
    <property type="evidence" value="ECO:0007669"/>
    <property type="project" value="UniProtKB-KW"/>
</dbReference>
<dbReference type="EMBL" id="WKJK01000011">
    <property type="protein sequence ID" value="MRW92451.1"/>
    <property type="molecule type" value="Genomic_DNA"/>
</dbReference>
<dbReference type="GO" id="GO:0046872">
    <property type="term" value="F:metal ion binding"/>
    <property type="evidence" value="ECO:0007669"/>
    <property type="project" value="UniProtKB-KW"/>
</dbReference>
<name>A0A6I2L2Y2_9BURK</name>
<organism evidence="8 9">
    <name type="scientific">Duganella guangzhouensis</name>
    <dbReference type="NCBI Taxonomy" id="2666084"/>
    <lineage>
        <taxon>Bacteria</taxon>
        <taxon>Pseudomonadati</taxon>
        <taxon>Pseudomonadota</taxon>
        <taxon>Betaproteobacteria</taxon>
        <taxon>Burkholderiales</taxon>
        <taxon>Oxalobacteraceae</taxon>
        <taxon>Telluria group</taxon>
        <taxon>Duganella</taxon>
    </lineage>
</organism>
<evidence type="ECO:0000256" key="6">
    <source>
        <dbReference type="SAM" id="SignalP"/>
    </source>
</evidence>
<dbReference type="SUPFAM" id="SSF53649">
    <property type="entry name" value="Alkaline phosphatase-like"/>
    <property type="match status" value="1"/>
</dbReference>
<protein>
    <submittedName>
        <fullName evidence="8">Sulfatase-like hydrolase/transferase</fullName>
    </submittedName>
</protein>
<evidence type="ECO:0000256" key="4">
    <source>
        <dbReference type="ARBA" id="ARBA00022837"/>
    </source>
</evidence>
<evidence type="ECO:0000256" key="3">
    <source>
        <dbReference type="ARBA" id="ARBA00022801"/>
    </source>
</evidence>
<evidence type="ECO:0000256" key="2">
    <source>
        <dbReference type="ARBA" id="ARBA00022723"/>
    </source>
</evidence>
<dbReference type="PROSITE" id="PS00523">
    <property type="entry name" value="SULFATASE_1"/>
    <property type="match status" value="1"/>
</dbReference>
<evidence type="ECO:0000313" key="8">
    <source>
        <dbReference type="EMBL" id="MRW92451.1"/>
    </source>
</evidence>
<gene>
    <name evidence="8" type="ORF">GJ699_20850</name>
</gene>
<dbReference type="CDD" id="cd16025">
    <property type="entry name" value="PAS_like"/>
    <property type="match status" value="1"/>
</dbReference>
<keyword evidence="4" id="KW-0106">Calcium</keyword>
<dbReference type="Gene3D" id="3.40.720.10">
    <property type="entry name" value="Alkaline Phosphatase, subunit A"/>
    <property type="match status" value="1"/>
</dbReference>